<protein>
    <submittedName>
        <fullName evidence="2">Uncharacterized protein</fullName>
    </submittedName>
</protein>
<feature type="non-terminal residue" evidence="2">
    <location>
        <position position="1"/>
    </location>
</feature>
<reference evidence="2" key="1">
    <citation type="submission" date="2020-02" db="EMBL/GenBank/DDBJ databases">
        <authorList>
            <person name="Meier V. D."/>
        </authorList>
    </citation>
    <scope>NUCLEOTIDE SEQUENCE</scope>
    <source>
        <strain evidence="2">AVDCRST_MAG68</strain>
    </source>
</reference>
<gene>
    <name evidence="2" type="ORF">AVDCRST_MAG68-3134</name>
</gene>
<feature type="region of interest" description="Disordered" evidence="1">
    <location>
        <begin position="245"/>
        <end position="288"/>
    </location>
</feature>
<feature type="non-terminal residue" evidence="2">
    <location>
        <position position="309"/>
    </location>
</feature>
<sequence length="309" mass="30528">EASHLPGDPARAGPALHRGRRAVPGADGLPELGAARGGGVAGGAAAAGGQHRGAGWGVRVGCVGVEPRAAPLRARPGAAPRADAHLVPLHPCPVPARYADRGGGAAQPVGGAVGGGAAHVAHRAHRARAALRPPPLRVDAAGAPGPGAEPLVDGRRRHRRRAPPGAPGHAQLPAGPAAARAQKGRGALGRPLGGWRGPAGAFGVELGVLRRRVLPVPPLAGPPPLEHHRAAGGGQRALVRNRLPLPLPGRRRGTRGGDAGAAGALLPRRRRRGALGGGAAVDDRGGADRRRIGALAGAALRPGTAGPAV</sequence>
<proteinExistence type="predicted"/>
<accession>A0A6J4LWQ2</accession>
<feature type="compositionally biased region" description="Low complexity" evidence="1">
    <location>
        <begin position="167"/>
        <end position="185"/>
    </location>
</feature>
<evidence type="ECO:0000256" key="1">
    <source>
        <dbReference type="SAM" id="MobiDB-lite"/>
    </source>
</evidence>
<feature type="compositionally biased region" description="Low complexity" evidence="1">
    <location>
        <begin position="137"/>
        <end position="150"/>
    </location>
</feature>
<name>A0A6J4LWQ2_9BACT</name>
<feature type="region of interest" description="Disordered" evidence="1">
    <location>
        <begin position="136"/>
        <end position="185"/>
    </location>
</feature>
<dbReference type="AlphaFoldDB" id="A0A6J4LWQ2"/>
<evidence type="ECO:0000313" key="2">
    <source>
        <dbReference type="EMBL" id="CAA9341976.1"/>
    </source>
</evidence>
<feature type="region of interest" description="Disordered" evidence="1">
    <location>
        <begin position="1"/>
        <end position="30"/>
    </location>
</feature>
<dbReference type="EMBL" id="CADCTW010000144">
    <property type="protein sequence ID" value="CAA9341976.1"/>
    <property type="molecule type" value="Genomic_DNA"/>
</dbReference>
<organism evidence="2">
    <name type="scientific">uncultured Gemmatimonadota bacterium</name>
    <dbReference type="NCBI Taxonomy" id="203437"/>
    <lineage>
        <taxon>Bacteria</taxon>
        <taxon>Pseudomonadati</taxon>
        <taxon>Gemmatimonadota</taxon>
        <taxon>environmental samples</taxon>
    </lineage>
</organism>